<dbReference type="InterPro" id="IPR050707">
    <property type="entry name" value="HTH_MetabolicPath_Reg"/>
</dbReference>
<organism evidence="6 7">
    <name type="scientific">Streptomyces acidiscabies</name>
    <dbReference type="NCBI Taxonomy" id="42234"/>
    <lineage>
        <taxon>Bacteria</taxon>
        <taxon>Bacillati</taxon>
        <taxon>Actinomycetota</taxon>
        <taxon>Actinomycetes</taxon>
        <taxon>Kitasatosporales</taxon>
        <taxon>Streptomycetaceae</taxon>
        <taxon>Streptomyces</taxon>
    </lineage>
</organism>
<feature type="domain" description="IclR-ED" evidence="5">
    <location>
        <begin position="72"/>
        <end position="252"/>
    </location>
</feature>
<evidence type="ECO:0000256" key="3">
    <source>
        <dbReference type="ARBA" id="ARBA00023163"/>
    </source>
</evidence>
<dbReference type="RefSeq" id="WP_050374890.1">
    <property type="nucleotide sequence ID" value="NZ_KQ257834.1"/>
</dbReference>
<protein>
    <submittedName>
        <fullName evidence="6">IclR family transcriptional regulator</fullName>
    </submittedName>
</protein>
<keyword evidence="3" id="KW-0804">Transcription</keyword>
<name>A0A0L0JJA2_9ACTN</name>
<dbReference type="InterPro" id="IPR014757">
    <property type="entry name" value="Tscrpt_reg_IclR_C"/>
</dbReference>
<reference evidence="7" key="1">
    <citation type="submission" date="2014-07" db="EMBL/GenBank/DDBJ databases">
        <title>Genome sequencing of plant-pathogenic Streptomyces species.</title>
        <authorList>
            <person name="Harrison J."/>
            <person name="Sapp M."/>
            <person name="Thwaites R."/>
            <person name="Studholme D.J."/>
        </authorList>
    </citation>
    <scope>NUCLEOTIDE SEQUENCE [LARGE SCALE GENOMIC DNA]</scope>
    <source>
        <strain evidence="7">NCPPB 4445</strain>
    </source>
</reference>
<dbReference type="PANTHER" id="PTHR30136:SF24">
    <property type="entry name" value="HTH-TYPE TRANSCRIPTIONAL REPRESSOR ALLR"/>
    <property type="match status" value="1"/>
</dbReference>
<dbReference type="EMBL" id="JPPY01000217">
    <property type="protein sequence ID" value="KND25782.1"/>
    <property type="molecule type" value="Genomic_DNA"/>
</dbReference>
<dbReference type="SUPFAM" id="SSF46785">
    <property type="entry name" value="Winged helix' DNA-binding domain"/>
    <property type="match status" value="1"/>
</dbReference>
<dbReference type="GO" id="GO:0045892">
    <property type="term" value="P:negative regulation of DNA-templated transcription"/>
    <property type="evidence" value="ECO:0007669"/>
    <property type="project" value="TreeGrafter"/>
</dbReference>
<dbReference type="Pfam" id="PF09339">
    <property type="entry name" value="HTH_IclR"/>
    <property type="match status" value="1"/>
</dbReference>
<dbReference type="SUPFAM" id="SSF55781">
    <property type="entry name" value="GAF domain-like"/>
    <property type="match status" value="1"/>
</dbReference>
<dbReference type="InterPro" id="IPR005471">
    <property type="entry name" value="Tscrpt_reg_IclR_N"/>
</dbReference>
<dbReference type="Proteomes" id="UP000037151">
    <property type="component" value="Unassembled WGS sequence"/>
</dbReference>
<gene>
    <name evidence="6" type="ORF">IQ63_39380</name>
</gene>
<dbReference type="Gene3D" id="1.10.10.10">
    <property type="entry name" value="Winged helix-like DNA-binding domain superfamily/Winged helix DNA-binding domain"/>
    <property type="match status" value="1"/>
</dbReference>
<keyword evidence="1" id="KW-0805">Transcription regulation</keyword>
<dbReference type="PATRIC" id="fig|42234.21.peg.8103"/>
<evidence type="ECO:0000256" key="2">
    <source>
        <dbReference type="ARBA" id="ARBA00023125"/>
    </source>
</evidence>
<evidence type="ECO:0000259" key="5">
    <source>
        <dbReference type="PROSITE" id="PS51078"/>
    </source>
</evidence>
<dbReference type="Gene3D" id="3.30.450.40">
    <property type="match status" value="1"/>
</dbReference>
<dbReference type="PANTHER" id="PTHR30136">
    <property type="entry name" value="HELIX-TURN-HELIX TRANSCRIPTIONAL REGULATOR, ICLR FAMILY"/>
    <property type="match status" value="1"/>
</dbReference>
<dbReference type="OrthoDB" id="60629at2"/>
<sequence>MTTPHSSPERSVVDRTLSILAAFDADSRTLSLSDISRRCGLPVATVYRIVNKLHGWGALERSADGGYSIGLRLWETACLAPRVSHFVEAAHPHLVALAQQTSAAATIAIRDGRESLCLAFVSDDPHPAAGGNLERRRVPLHATAVGLVLLAHADETAQQEALAPPLRAYTQTTVTDVTEVRRGLVRVRREGHAFLHGAYAPGRSSHAVPVRDARGTVVAALGVIGPPEVVQPVRTAPHLHAAAGAIARGLRADGFAWTEMGA</sequence>
<comment type="caution">
    <text evidence="6">The sequence shown here is derived from an EMBL/GenBank/DDBJ whole genome shotgun (WGS) entry which is preliminary data.</text>
</comment>
<evidence type="ECO:0000259" key="4">
    <source>
        <dbReference type="PROSITE" id="PS51077"/>
    </source>
</evidence>
<evidence type="ECO:0000313" key="7">
    <source>
        <dbReference type="Proteomes" id="UP000037151"/>
    </source>
</evidence>
<dbReference type="SMART" id="SM00346">
    <property type="entry name" value="HTH_ICLR"/>
    <property type="match status" value="1"/>
</dbReference>
<evidence type="ECO:0000313" key="6">
    <source>
        <dbReference type="EMBL" id="KND25782.1"/>
    </source>
</evidence>
<dbReference type="GO" id="GO:0003700">
    <property type="term" value="F:DNA-binding transcription factor activity"/>
    <property type="evidence" value="ECO:0007669"/>
    <property type="project" value="TreeGrafter"/>
</dbReference>
<dbReference type="AlphaFoldDB" id="A0A0L0JJA2"/>
<evidence type="ECO:0000256" key="1">
    <source>
        <dbReference type="ARBA" id="ARBA00023015"/>
    </source>
</evidence>
<dbReference type="InterPro" id="IPR036390">
    <property type="entry name" value="WH_DNA-bd_sf"/>
</dbReference>
<proteinExistence type="predicted"/>
<feature type="domain" description="HTH iclR-type" evidence="4">
    <location>
        <begin position="10"/>
        <end position="71"/>
    </location>
</feature>
<dbReference type="InterPro" id="IPR029016">
    <property type="entry name" value="GAF-like_dom_sf"/>
</dbReference>
<dbReference type="PROSITE" id="PS51078">
    <property type="entry name" value="ICLR_ED"/>
    <property type="match status" value="1"/>
</dbReference>
<keyword evidence="2" id="KW-0238">DNA-binding</keyword>
<dbReference type="Pfam" id="PF01614">
    <property type="entry name" value="IclR_C"/>
    <property type="match status" value="1"/>
</dbReference>
<dbReference type="PROSITE" id="PS51077">
    <property type="entry name" value="HTH_ICLR"/>
    <property type="match status" value="1"/>
</dbReference>
<dbReference type="GO" id="GO:0003677">
    <property type="term" value="F:DNA binding"/>
    <property type="evidence" value="ECO:0007669"/>
    <property type="project" value="UniProtKB-KW"/>
</dbReference>
<dbReference type="InterPro" id="IPR036388">
    <property type="entry name" value="WH-like_DNA-bd_sf"/>
</dbReference>
<accession>A0A0L0JJA2</accession>